<evidence type="ECO:0000256" key="8">
    <source>
        <dbReference type="ARBA" id="ARBA00023170"/>
    </source>
</evidence>
<keyword evidence="9 10" id="KW-0998">Cell outer membrane</keyword>
<evidence type="ECO:0000256" key="2">
    <source>
        <dbReference type="ARBA" id="ARBA00022448"/>
    </source>
</evidence>
<keyword evidence="5 12" id="KW-0732">Signal</keyword>
<comment type="caution">
    <text evidence="15">The sequence shown here is derived from an EMBL/GenBank/DDBJ whole genome shotgun (WGS) entry which is preliminary data.</text>
</comment>
<gene>
    <name evidence="15" type="ORF">ACFQ21_04155</name>
</gene>
<evidence type="ECO:0000256" key="5">
    <source>
        <dbReference type="ARBA" id="ARBA00022729"/>
    </source>
</evidence>
<evidence type="ECO:0000256" key="4">
    <source>
        <dbReference type="ARBA" id="ARBA00022692"/>
    </source>
</evidence>
<comment type="similarity">
    <text evidence="10 11">Belongs to the TonB-dependent receptor family.</text>
</comment>
<evidence type="ECO:0000256" key="11">
    <source>
        <dbReference type="RuleBase" id="RU003357"/>
    </source>
</evidence>
<dbReference type="Gene3D" id="2.170.130.10">
    <property type="entry name" value="TonB-dependent receptor, plug domain"/>
    <property type="match status" value="1"/>
</dbReference>
<sequence>MKNFYKASLATVLVMLLSGSMVFAQTTISGKVTDAQGEAMPMASIKVKGTVAGTTADVEGNFSLSVNSQPPLTLEISYAGYRKIELQITDANTTGLDVKLEPEESVLGEVIVTGSFYPESLTKAPTAVEHVDRLAIQATAAPEFYEGLAQVKGVQMTSSSLNFPQINTRGFATIANTRFVQLIDGMDCSAPLLNFPTGNIVGIGELDMESMELLPGAASALYGPNAFNGLLLMNSKSPFDYPGLSVQFKGGATTSDAQDKAFPYYNVAIRYAKSFNNKFAFKINLSLLDAEDWYGNDYKTDVNRPSSETDLSGTPDFDGLNLYGDEIELPTGVPSVGNIHRTGWKEGDLLDNRDAKSIKGDVALHYRITDNLEILYNYRYGGGSSVYQGSQKYALRDFTQQFHKLELRNNNFFVRAYMTETNAGDSYNVAALGSYVNERIKPSQTWAQEYVLAMQGYFIDQGIPGGSHTAARAFADRNRPAVGSAEYNSLLESVRNDLFQRNPPGAKFKDNSRLYHAQFNYNFADQIKFAEIQVGGNFRQYSLFSDGTIFNEDPDDGTDFKRITINEFGFYGQISKTIAEALKLTGSLRYDKNENFDGRITPRISAVYTFSENHNIRASYQTGFRNPDTQAQFIYFDLGTNILLGSTEANASRYGLHNGGAYTEASYRAFRSSGGTLNADGTTSGGNPSLLVEANIPYVGPEQLKSWEVGYRGTFSNKVFVDLTGYYTTYTDFIGGDNYALKKATTHQGKTVAAGTIYSPYVNFPDDVTSYGIGIGINYSLFKGYTLSGGYNYATFEDNRDANSSFRAGFNTPENKFSVGLSNRKVTKNLGFNVTYRWQENFLWQSDFGEAEIPEFGVFDAQLSYKISSIKTTAKLGGTNLFGGDYRTNFGGPFVGQMYYISLTFDEFFK</sequence>
<proteinExistence type="inferred from homology"/>
<dbReference type="InterPro" id="IPR039426">
    <property type="entry name" value="TonB-dep_rcpt-like"/>
</dbReference>
<dbReference type="Proteomes" id="UP001597112">
    <property type="component" value="Unassembled WGS sequence"/>
</dbReference>
<accession>A0ABW3JY54</accession>
<dbReference type="Pfam" id="PF00593">
    <property type="entry name" value="TonB_dep_Rec_b-barrel"/>
    <property type="match status" value="1"/>
</dbReference>
<dbReference type="InterPro" id="IPR000531">
    <property type="entry name" value="Beta-barrel_TonB"/>
</dbReference>
<dbReference type="PANTHER" id="PTHR30069">
    <property type="entry name" value="TONB-DEPENDENT OUTER MEMBRANE RECEPTOR"/>
    <property type="match status" value="1"/>
</dbReference>
<evidence type="ECO:0000256" key="10">
    <source>
        <dbReference type="PROSITE-ProRule" id="PRU01360"/>
    </source>
</evidence>
<comment type="subcellular location">
    <subcellularLocation>
        <location evidence="1 10">Cell outer membrane</location>
        <topology evidence="1 10">Multi-pass membrane protein</topology>
    </subcellularLocation>
</comment>
<keyword evidence="7 10" id="KW-0472">Membrane</keyword>
<dbReference type="Gene3D" id="2.40.170.20">
    <property type="entry name" value="TonB-dependent receptor, beta-barrel domain"/>
    <property type="match status" value="1"/>
</dbReference>
<dbReference type="RefSeq" id="WP_377575250.1">
    <property type="nucleotide sequence ID" value="NZ_JBHTKA010000001.1"/>
</dbReference>
<feature type="domain" description="TonB-dependent receptor plug" evidence="14">
    <location>
        <begin position="122"/>
        <end position="229"/>
    </location>
</feature>
<keyword evidence="16" id="KW-1185">Reference proteome</keyword>
<evidence type="ECO:0000259" key="14">
    <source>
        <dbReference type="Pfam" id="PF07715"/>
    </source>
</evidence>
<dbReference type="InterPro" id="IPR036942">
    <property type="entry name" value="Beta-barrel_TonB_sf"/>
</dbReference>
<evidence type="ECO:0000256" key="3">
    <source>
        <dbReference type="ARBA" id="ARBA00022452"/>
    </source>
</evidence>
<evidence type="ECO:0000256" key="6">
    <source>
        <dbReference type="ARBA" id="ARBA00023077"/>
    </source>
</evidence>
<organism evidence="15 16">
    <name type="scientific">Ohtaekwangia kribbensis</name>
    <dbReference type="NCBI Taxonomy" id="688913"/>
    <lineage>
        <taxon>Bacteria</taxon>
        <taxon>Pseudomonadati</taxon>
        <taxon>Bacteroidota</taxon>
        <taxon>Cytophagia</taxon>
        <taxon>Cytophagales</taxon>
        <taxon>Fulvivirgaceae</taxon>
        <taxon>Ohtaekwangia</taxon>
    </lineage>
</organism>
<evidence type="ECO:0000256" key="1">
    <source>
        <dbReference type="ARBA" id="ARBA00004571"/>
    </source>
</evidence>
<protein>
    <submittedName>
        <fullName evidence="15">TonB-dependent receptor domain-containing protein</fullName>
    </submittedName>
</protein>
<name>A0ABW3JY54_9BACT</name>
<dbReference type="Gene3D" id="2.60.40.1120">
    <property type="entry name" value="Carboxypeptidase-like, regulatory domain"/>
    <property type="match status" value="1"/>
</dbReference>
<keyword evidence="6 11" id="KW-0798">TonB box</keyword>
<feature type="chain" id="PRO_5045615078" evidence="12">
    <location>
        <begin position="25"/>
        <end position="910"/>
    </location>
</feature>
<evidence type="ECO:0000259" key="13">
    <source>
        <dbReference type="Pfam" id="PF00593"/>
    </source>
</evidence>
<evidence type="ECO:0000256" key="12">
    <source>
        <dbReference type="SAM" id="SignalP"/>
    </source>
</evidence>
<dbReference type="InterPro" id="IPR008969">
    <property type="entry name" value="CarboxyPept-like_regulatory"/>
</dbReference>
<dbReference type="SUPFAM" id="SSF49464">
    <property type="entry name" value="Carboxypeptidase regulatory domain-like"/>
    <property type="match status" value="1"/>
</dbReference>
<evidence type="ECO:0000313" key="15">
    <source>
        <dbReference type="EMBL" id="MFD0998481.1"/>
    </source>
</evidence>
<dbReference type="PROSITE" id="PS52016">
    <property type="entry name" value="TONB_DEPENDENT_REC_3"/>
    <property type="match status" value="1"/>
</dbReference>
<evidence type="ECO:0000256" key="7">
    <source>
        <dbReference type="ARBA" id="ARBA00023136"/>
    </source>
</evidence>
<dbReference type="Pfam" id="PF13715">
    <property type="entry name" value="CarbopepD_reg_2"/>
    <property type="match status" value="1"/>
</dbReference>
<keyword evidence="4 10" id="KW-0812">Transmembrane</keyword>
<evidence type="ECO:0000313" key="16">
    <source>
        <dbReference type="Proteomes" id="UP001597112"/>
    </source>
</evidence>
<dbReference type="Pfam" id="PF07715">
    <property type="entry name" value="Plug"/>
    <property type="match status" value="1"/>
</dbReference>
<keyword evidence="2 10" id="KW-0813">Transport</keyword>
<reference evidence="16" key="1">
    <citation type="journal article" date="2019" name="Int. J. Syst. Evol. Microbiol.">
        <title>The Global Catalogue of Microorganisms (GCM) 10K type strain sequencing project: providing services to taxonomists for standard genome sequencing and annotation.</title>
        <authorList>
            <consortium name="The Broad Institute Genomics Platform"/>
            <consortium name="The Broad Institute Genome Sequencing Center for Infectious Disease"/>
            <person name="Wu L."/>
            <person name="Ma J."/>
        </authorList>
    </citation>
    <scope>NUCLEOTIDE SEQUENCE [LARGE SCALE GENOMIC DNA]</scope>
    <source>
        <strain evidence="16">CCUG 58938</strain>
    </source>
</reference>
<keyword evidence="8 15" id="KW-0675">Receptor</keyword>
<dbReference type="InterPro" id="IPR012910">
    <property type="entry name" value="Plug_dom"/>
</dbReference>
<evidence type="ECO:0000256" key="9">
    <source>
        <dbReference type="ARBA" id="ARBA00023237"/>
    </source>
</evidence>
<keyword evidence="3 10" id="KW-1134">Transmembrane beta strand</keyword>
<dbReference type="PANTHER" id="PTHR30069:SF29">
    <property type="entry name" value="HEMOGLOBIN AND HEMOGLOBIN-HAPTOGLOBIN-BINDING PROTEIN 1-RELATED"/>
    <property type="match status" value="1"/>
</dbReference>
<feature type="domain" description="TonB-dependent receptor-like beta-barrel" evidence="13">
    <location>
        <begin position="496"/>
        <end position="881"/>
    </location>
</feature>
<dbReference type="EMBL" id="JBHTKA010000001">
    <property type="protein sequence ID" value="MFD0998481.1"/>
    <property type="molecule type" value="Genomic_DNA"/>
</dbReference>
<dbReference type="SUPFAM" id="SSF56935">
    <property type="entry name" value="Porins"/>
    <property type="match status" value="1"/>
</dbReference>
<dbReference type="InterPro" id="IPR037066">
    <property type="entry name" value="Plug_dom_sf"/>
</dbReference>
<feature type="signal peptide" evidence="12">
    <location>
        <begin position="1"/>
        <end position="24"/>
    </location>
</feature>